<dbReference type="PANTHER" id="PTHR22775">
    <property type="entry name" value="SORTING NEXIN"/>
    <property type="match status" value="1"/>
</dbReference>
<organism evidence="5 6">
    <name type="scientific">Plutella xylostella</name>
    <name type="common">Diamondback moth</name>
    <name type="synonym">Plutella maculipennis</name>
    <dbReference type="NCBI Taxonomy" id="51655"/>
    <lineage>
        <taxon>Eukaryota</taxon>
        <taxon>Metazoa</taxon>
        <taxon>Ecdysozoa</taxon>
        <taxon>Arthropoda</taxon>
        <taxon>Hexapoda</taxon>
        <taxon>Insecta</taxon>
        <taxon>Pterygota</taxon>
        <taxon>Neoptera</taxon>
        <taxon>Endopterygota</taxon>
        <taxon>Lepidoptera</taxon>
        <taxon>Glossata</taxon>
        <taxon>Ditrysia</taxon>
        <taxon>Yponomeutoidea</taxon>
        <taxon>Plutellidae</taxon>
        <taxon>Plutella</taxon>
    </lineage>
</organism>
<dbReference type="InterPro" id="IPR036305">
    <property type="entry name" value="RGS_sf"/>
</dbReference>
<evidence type="ECO:0000259" key="3">
    <source>
        <dbReference type="PROSITE" id="PS50195"/>
    </source>
</evidence>
<accession>A0ABQ7PTS1</accession>
<feature type="domain" description="PX" evidence="3">
    <location>
        <begin position="531"/>
        <end position="638"/>
    </location>
</feature>
<dbReference type="PROSITE" id="PS50195">
    <property type="entry name" value="PX"/>
    <property type="match status" value="1"/>
</dbReference>
<gene>
    <name evidence="5" type="ORF">JYU34_021409</name>
</gene>
<protein>
    <recommendedName>
        <fullName evidence="7">Sorting nexin-14</fullName>
    </recommendedName>
</protein>
<evidence type="ECO:0000313" key="5">
    <source>
        <dbReference type="EMBL" id="KAG7296285.1"/>
    </source>
</evidence>
<name>A0ABQ7PTS1_PLUXY</name>
<dbReference type="Pfam" id="PF00787">
    <property type="entry name" value="PX"/>
    <property type="match status" value="1"/>
</dbReference>
<dbReference type="SMART" id="SM00313">
    <property type="entry name" value="PXA"/>
    <property type="match status" value="1"/>
</dbReference>
<dbReference type="InterPro" id="IPR044926">
    <property type="entry name" value="RGS_subdomain_2"/>
</dbReference>
<dbReference type="InterPro" id="IPR036871">
    <property type="entry name" value="PX_dom_sf"/>
</dbReference>
<evidence type="ECO:0000259" key="4">
    <source>
        <dbReference type="PROSITE" id="PS51207"/>
    </source>
</evidence>
<keyword evidence="1" id="KW-1133">Transmembrane helix</keyword>
<dbReference type="InterPro" id="IPR003114">
    <property type="entry name" value="Phox_assoc"/>
</dbReference>
<dbReference type="PROSITE" id="PS50132">
    <property type="entry name" value="RGS"/>
    <property type="match status" value="1"/>
</dbReference>
<sequence length="909" mass="102778">MTERRQTQFTENIDNQKYVIYIGFGAASLCILYVYRFHLATIVLSYGLGCLACYFGLKSSFLHTYLDKLKSSFVKKSLEGDLDDVLSKGCLTCGSKDCLRHDGGAQAEPWVGLQVHKQLDQAIEEFYNTILEQFICTWYSKISPQPFFVDELRQQLRYASACLLRRAVKINYSQFITERLLPCALRHYTLCADLPEHASLLDGKLAIHPAAANRNAELKYLRCVTNGIMPYLLRSSEVQNPVVSVLIREIFAGWTLLLLTDVLADPYILNTLVILATGDETMAQLPTTPNYRVEFLETFVRQNDSVYTQRSKLLRMELDFVLNDQDYFYAFMQFMKTTSQIHLLQFYKDIKAFQIKLLNPEMKPNEEVALVNEAWDIYVTYFDPASPSHVRLPQDICQQTCLLLRSGASVRELRTSKALYEAARHTQAALEKIMLPRFLRTSEFYSIWMGSRIPTGYQKQATKKPQEKLMLQAIKLGNKLRGALRPQVLDGQVLDNELTDGDSMDNIDILKYLDTIASEESVCDTDLSTFKVVLTNVETRLQTPPRRGPIRLFTITVASTRGALWSVCRSELDFHLLRSKLREFHGASAAPQLPSPQDNSPLETLRYKYEDFLQRLLQESLLQTSELLHLFLTVEGDFSLAVQASSMAANNTDLTNIYQSVTHKLRKEKGQHLEGFLKSYLLSADMERFQTLKPGTTHIEEAIEVDEDPYICPAPTLAHPSRQSGTRDLHSGCFENNFGIEPVVCQTYGEKMIEGPTQCCLYLLLKIIKARTVITGLIGSILSLARGLTDAACTRALDAALRGLLGERTLAHLIRLGHGLIFGNKSSVPRLCPLEQRERARQQLMSSIPSSLTTVVGPGLPAAVHTAFEIIQRPQLNKQLVYNLLDLCLIELFPELNTSEKSPTQEPKS</sequence>
<evidence type="ECO:0000259" key="2">
    <source>
        <dbReference type="PROSITE" id="PS50132"/>
    </source>
</evidence>
<dbReference type="SUPFAM" id="SSF64268">
    <property type="entry name" value="PX domain"/>
    <property type="match status" value="1"/>
</dbReference>
<proteinExistence type="predicted"/>
<reference evidence="5 6" key="1">
    <citation type="submission" date="2021-06" db="EMBL/GenBank/DDBJ databases">
        <title>A haploid diamondback moth (Plutella xylostella L.) genome assembly resolves 31 chromosomes and identifies a diamide resistance mutation.</title>
        <authorList>
            <person name="Ward C.M."/>
            <person name="Perry K.D."/>
            <person name="Baker G."/>
            <person name="Powis K."/>
            <person name="Heckel D.G."/>
            <person name="Baxter S.W."/>
        </authorList>
    </citation>
    <scope>NUCLEOTIDE SEQUENCE [LARGE SCALE GENOMIC DNA]</scope>
    <source>
        <strain evidence="5 6">LV</strain>
        <tissue evidence="5">Single pupa</tissue>
    </source>
</reference>
<dbReference type="SMART" id="SM00315">
    <property type="entry name" value="RGS"/>
    <property type="match status" value="1"/>
</dbReference>
<dbReference type="Proteomes" id="UP000823941">
    <property type="component" value="Chromosome 29"/>
</dbReference>
<dbReference type="Pfam" id="PF02194">
    <property type="entry name" value="PXA"/>
    <property type="match status" value="1"/>
</dbReference>
<feature type="domain" description="RGS" evidence="2">
    <location>
        <begin position="317"/>
        <end position="448"/>
    </location>
</feature>
<dbReference type="PANTHER" id="PTHR22775:SF44">
    <property type="entry name" value="SORTING NEXIN-14"/>
    <property type="match status" value="1"/>
</dbReference>
<dbReference type="SUPFAM" id="SSF48097">
    <property type="entry name" value="Regulator of G-protein signaling, RGS"/>
    <property type="match status" value="1"/>
</dbReference>
<feature type="transmembrane region" description="Helical" evidence="1">
    <location>
        <begin position="18"/>
        <end position="35"/>
    </location>
</feature>
<dbReference type="InterPro" id="IPR001683">
    <property type="entry name" value="PX_dom"/>
</dbReference>
<dbReference type="EMBL" id="JAHIBW010000029">
    <property type="protein sequence ID" value="KAG7296285.1"/>
    <property type="molecule type" value="Genomic_DNA"/>
</dbReference>
<comment type="caution">
    <text evidence="5">The sequence shown here is derived from an EMBL/GenBank/DDBJ whole genome shotgun (WGS) entry which is preliminary data.</text>
</comment>
<keyword evidence="1" id="KW-0472">Membrane</keyword>
<dbReference type="Pfam" id="PF00615">
    <property type="entry name" value="RGS"/>
    <property type="match status" value="1"/>
</dbReference>
<keyword evidence="6" id="KW-1185">Reference proteome</keyword>
<dbReference type="SMART" id="SM00312">
    <property type="entry name" value="PX"/>
    <property type="match status" value="1"/>
</dbReference>
<evidence type="ECO:0000256" key="1">
    <source>
        <dbReference type="SAM" id="Phobius"/>
    </source>
</evidence>
<keyword evidence="1" id="KW-0812">Transmembrane</keyword>
<evidence type="ECO:0000313" key="6">
    <source>
        <dbReference type="Proteomes" id="UP000823941"/>
    </source>
</evidence>
<feature type="domain" description="PXA" evidence="4">
    <location>
        <begin position="116"/>
        <end position="280"/>
    </location>
</feature>
<dbReference type="Gene3D" id="1.10.167.10">
    <property type="entry name" value="Regulator of G-protein Signalling 4, domain 2"/>
    <property type="match status" value="1"/>
</dbReference>
<evidence type="ECO:0008006" key="7">
    <source>
        <dbReference type="Google" id="ProtNLM"/>
    </source>
</evidence>
<dbReference type="PROSITE" id="PS51207">
    <property type="entry name" value="PXA"/>
    <property type="match status" value="1"/>
</dbReference>
<dbReference type="InterPro" id="IPR016137">
    <property type="entry name" value="RGS"/>
</dbReference>
<dbReference type="Gene3D" id="3.30.1520.10">
    <property type="entry name" value="Phox-like domain"/>
    <property type="match status" value="1"/>
</dbReference>